<proteinExistence type="predicted"/>
<dbReference type="Proteomes" id="UP000321886">
    <property type="component" value="Unassembled WGS sequence"/>
</dbReference>
<organism evidence="2 3">
    <name type="scientific">Halobacillus faecis</name>
    <dbReference type="NCBI Taxonomy" id="360184"/>
    <lineage>
        <taxon>Bacteria</taxon>
        <taxon>Bacillati</taxon>
        <taxon>Bacillota</taxon>
        <taxon>Bacilli</taxon>
        <taxon>Bacillales</taxon>
        <taxon>Bacillaceae</taxon>
        <taxon>Halobacillus</taxon>
    </lineage>
</organism>
<feature type="transmembrane region" description="Helical" evidence="1">
    <location>
        <begin position="38"/>
        <end position="59"/>
    </location>
</feature>
<evidence type="ECO:0000313" key="2">
    <source>
        <dbReference type="EMBL" id="GEN54311.1"/>
    </source>
</evidence>
<feature type="transmembrane region" description="Helical" evidence="1">
    <location>
        <begin position="65"/>
        <end position="98"/>
    </location>
</feature>
<evidence type="ECO:0000313" key="3">
    <source>
        <dbReference type="Proteomes" id="UP000321886"/>
    </source>
</evidence>
<dbReference type="RefSeq" id="WP_146816750.1">
    <property type="nucleotide sequence ID" value="NZ_BJYD01000023.1"/>
</dbReference>
<dbReference type="OrthoDB" id="2352496at2"/>
<keyword evidence="3" id="KW-1185">Reference proteome</keyword>
<reference evidence="2 3" key="1">
    <citation type="submission" date="2019-07" db="EMBL/GenBank/DDBJ databases">
        <title>Whole genome shotgun sequence of Halobacillus faecis NBRC 103569.</title>
        <authorList>
            <person name="Hosoyama A."/>
            <person name="Uohara A."/>
            <person name="Ohji S."/>
            <person name="Ichikawa N."/>
        </authorList>
    </citation>
    <scope>NUCLEOTIDE SEQUENCE [LARGE SCALE GENOMIC DNA]</scope>
    <source>
        <strain evidence="2 3">NBRC 103569</strain>
    </source>
</reference>
<sequence length="407" mass="47006">MVEGKKNITFVYQTLGEAVLFFVLLFPLIQWTSQSLSYVLYSTYVIVSIALFFLLKKWLPGLFPYLISLAGVIATAYFVEGGILPGFIVGSFLAWRYYRHEREPDLNHEIYLILCTSIIAFIMIFFFHSWDVVYALISLYVVTWGGYAFSHYYNVGKRERKGGGISLFVLFLSIITGTSVLLLLFPYLRSMIGTLWSGISYTFLIGVNGILTLLAKIGLDVSKIEPMEEGSLPRMEISSQERQEELQRMNDSTQETTQKVVEAIETGTIIFIVVALLLGLVILFFLRKKANMDMETVSNPLNYQYHVYEEGEGRRSSSSFLFHRSWRAEGQVRKQFLTFERFAARNGLGRFTNESLEDWFHRIGLDIDSTFLYQKVRYGSQMLTPEEKEKFEIELKELKLKIIEKKQ</sequence>
<accession>A0A511WVC4</accession>
<keyword evidence="1" id="KW-1133">Transmembrane helix</keyword>
<feature type="transmembrane region" description="Helical" evidence="1">
    <location>
        <begin position="133"/>
        <end position="153"/>
    </location>
</feature>
<keyword evidence="1" id="KW-0812">Transmembrane</keyword>
<evidence type="ECO:0008006" key="4">
    <source>
        <dbReference type="Google" id="ProtNLM"/>
    </source>
</evidence>
<keyword evidence="1" id="KW-0472">Membrane</keyword>
<feature type="transmembrane region" description="Helical" evidence="1">
    <location>
        <begin position="194"/>
        <end position="215"/>
    </location>
</feature>
<dbReference type="EMBL" id="BJYD01000023">
    <property type="protein sequence ID" value="GEN54311.1"/>
    <property type="molecule type" value="Genomic_DNA"/>
</dbReference>
<name>A0A511WVC4_9BACI</name>
<gene>
    <name evidence="2" type="ORF">HFA01_25730</name>
</gene>
<dbReference type="AlphaFoldDB" id="A0A511WVC4"/>
<feature type="transmembrane region" description="Helical" evidence="1">
    <location>
        <begin position="268"/>
        <end position="286"/>
    </location>
</feature>
<evidence type="ECO:0000256" key="1">
    <source>
        <dbReference type="SAM" id="Phobius"/>
    </source>
</evidence>
<feature type="transmembrane region" description="Helical" evidence="1">
    <location>
        <begin position="165"/>
        <end position="188"/>
    </location>
</feature>
<comment type="caution">
    <text evidence="2">The sequence shown here is derived from an EMBL/GenBank/DDBJ whole genome shotgun (WGS) entry which is preliminary data.</text>
</comment>
<protein>
    <recommendedName>
        <fullName evidence="4">DUF4129 domain-containing protein</fullName>
    </recommendedName>
</protein>
<feature type="transmembrane region" description="Helical" evidence="1">
    <location>
        <begin position="12"/>
        <end position="31"/>
    </location>
</feature>
<feature type="transmembrane region" description="Helical" evidence="1">
    <location>
        <begin position="110"/>
        <end position="127"/>
    </location>
</feature>